<sequence>MTSVSLPIPTVGVPLPGRGCDCNSCAFYAGPDGRGGPATVEPLCTGQNSDCRFCGCSAAEADAPANACVTRKCPIRCGSRTDIAGWMADVGGTLTFDDISVDSTLPDGLPSFIPMTDGSAVTKLDASLNWPAYGVGLRRVFSPDTHTLYKRFTEQTARQALALGDHQKAVLVGYGEDPLVEAFWTRRGRDRLVERIAEQEWDLVLSCNYSIYGDWPRTEHLLNMRRSLLLAQEFAEAGVNVVPNVYWFRLEDLQRYLSWIEDTQPAAIAINVQTVRDNADWDSWERPGLHWLAENLPEDMPVILTGLSRANRIAEMVQIFGSRLTLISQNPHQYALHGAIMTPNGREDVHARTEDAFAATVQYMASLLPSR</sequence>
<reference evidence="1 2" key="1">
    <citation type="submission" date="2015-07" db="EMBL/GenBank/DDBJ databases">
        <authorList>
            <person name="Noorani M."/>
        </authorList>
    </citation>
    <scope>NUCLEOTIDE SEQUENCE [LARGE SCALE GENOMIC DNA]</scope>
    <source>
        <strain evidence="1 2">NRRL B-24567</strain>
    </source>
</reference>
<keyword evidence="2" id="KW-1185">Reference proteome</keyword>
<organism evidence="1 2">
    <name type="scientific">Streptomyces caelestis</name>
    <dbReference type="NCBI Taxonomy" id="36816"/>
    <lineage>
        <taxon>Bacteria</taxon>
        <taxon>Bacillati</taxon>
        <taxon>Actinomycetota</taxon>
        <taxon>Actinomycetes</taxon>
        <taxon>Kitasatosporales</taxon>
        <taxon>Streptomycetaceae</taxon>
        <taxon>Streptomyces</taxon>
    </lineage>
</organism>
<name>A0A0M8QUZ4_9ACTN</name>
<proteinExistence type="predicted"/>
<dbReference type="RefSeq" id="WP_030819309.1">
    <property type="nucleotide sequence ID" value="NZ_LGCN01000001.1"/>
</dbReference>
<dbReference type="OrthoDB" id="8895352at2"/>
<protein>
    <recommendedName>
        <fullName evidence="3">DUF4417 domain-containing protein</fullName>
    </recommendedName>
</protein>
<dbReference type="PATRIC" id="fig|36816.3.peg.286"/>
<evidence type="ECO:0000313" key="2">
    <source>
        <dbReference type="Proteomes" id="UP000037773"/>
    </source>
</evidence>
<evidence type="ECO:0000313" key="1">
    <source>
        <dbReference type="EMBL" id="KOT46835.1"/>
    </source>
</evidence>
<dbReference type="AlphaFoldDB" id="A0A0M8QUZ4"/>
<dbReference type="EMBL" id="LGCN01000001">
    <property type="protein sequence ID" value="KOT46835.1"/>
    <property type="molecule type" value="Genomic_DNA"/>
</dbReference>
<comment type="caution">
    <text evidence="1">The sequence shown here is derived from an EMBL/GenBank/DDBJ whole genome shotgun (WGS) entry which is preliminary data.</text>
</comment>
<accession>A0A0M8QUZ4</accession>
<gene>
    <name evidence="1" type="ORF">ADK41_01320</name>
</gene>
<evidence type="ECO:0008006" key="3">
    <source>
        <dbReference type="Google" id="ProtNLM"/>
    </source>
</evidence>
<dbReference type="Proteomes" id="UP000037773">
    <property type="component" value="Unassembled WGS sequence"/>
</dbReference>